<proteinExistence type="predicted"/>
<protein>
    <submittedName>
        <fullName evidence="1">Uncharacterized protein</fullName>
    </submittedName>
</protein>
<evidence type="ECO:0000313" key="2">
    <source>
        <dbReference type="Proteomes" id="UP001432075"/>
    </source>
</evidence>
<evidence type="ECO:0000313" key="1">
    <source>
        <dbReference type="EMBL" id="WUO44531.1"/>
    </source>
</evidence>
<gene>
    <name evidence="1" type="ORF">OHU17_01225</name>
</gene>
<keyword evidence="2" id="KW-1185">Reference proteome</keyword>
<dbReference type="RefSeq" id="WP_328774956.1">
    <property type="nucleotide sequence ID" value="NZ_CP108057.1"/>
</dbReference>
<sequence>MLAVVQVHRDAPGGWWPEGKDVFQLLWCPNVHWDPPAPQADVSSVAEICWRNSADGHTNTWLASLPVRQGGAGHGYTPVPCTLAPVPLVDFLGGQ</sequence>
<dbReference type="Proteomes" id="UP001432075">
    <property type="component" value="Chromosome"/>
</dbReference>
<organism evidence="1 2">
    <name type="scientific">Streptomyces goshikiensis</name>
    <dbReference type="NCBI Taxonomy" id="1942"/>
    <lineage>
        <taxon>Bacteria</taxon>
        <taxon>Bacillati</taxon>
        <taxon>Actinomycetota</taxon>
        <taxon>Actinomycetes</taxon>
        <taxon>Kitasatosporales</taxon>
        <taxon>Streptomycetaceae</taxon>
        <taxon>Streptomyces</taxon>
    </lineage>
</organism>
<reference evidence="1" key="1">
    <citation type="submission" date="2022-10" db="EMBL/GenBank/DDBJ databases">
        <title>The complete genomes of actinobacterial strains from the NBC collection.</title>
        <authorList>
            <person name="Joergensen T.S."/>
            <person name="Alvarez Arevalo M."/>
            <person name="Sterndorff E.B."/>
            <person name="Faurdal D."/>
            <person name="Vuksanovic O."/>
            <person name="Mourched A.-S."/>
            <person name="Charusanti P."/>
            <person name="Shaw S."/>
            <person name="Blin K."/>
            <person name="Weber T."/>
        </authorList>
    </citation>
    <scope>NUCLEOTIDE SEQUENCE</scope>
    <source>
        <strain evidence="1">NBC_00283</strain>
    </source>
</reference>
<name>A0ABZ1RCT5_9ACTN</name>
<accession>A0ABZ1RCT5</accession>
<dbReference type="EMBL" id="CP108057">
    <property type="protein sequence ID" value="WUO44531.1"/>
    <property type="molecule type" value="Genomic_DNA"/>
</dbReference>